<dbReference type="AlphaFoldDB" id="A0ABD2NHR6"/>
<accession>A0ABD2NHR6</accession>
<keyword evidence="2" id="KW-1185">Reference proteome</keyword>
<dbReference type="EMBL" id="JABFTP020000103">
    <property type="protein sequence ID" value="KAL3278069.1"/>
    <property type="molecule type" value="Genomic_DNA"/>
</dbReference>
<feature type="non-terminal residue" evidence="1">
    <location>
        <position position="75"/>
    </location>
</feature>
<sequence>MKLVSTKINVPAIENCIDSCFRVHFAPKDKKPRPIVVTFRNKMLCSDFLKAYKHKGELNANEIGSPRELNRVYTS</sequence>
<name>A0ABD2NHR6_9CUCU</name>
<organism evidence="1 2">
    <name type="scientific">Cryptolaemus montrouzieri</name>
    <dbReference type="NCBI Taxonomy" id="559131"/>
    <lineage>
        <taxon>Eukaryota</taxon>
        <taxon>Metazoa</taxon>
        <taxon>Ecdysozoa</taxon>
        <taxon>Arthropoda</taxon>
        <taxon>Hexapoda</taxon>
        <taxon>Insecta</taxon>
        <taxon>Pterygota</taxon>
        <taxon>Neoptera</taxon>
        <taxon>Endopterygota</taxon>
        <taxon>Coleoptera</taxon>
        <taxon>Polyphaga</taxon>
        <taxon>Cucujiformia</taxon>
        <taxon>Coccinelloidea</taxon>
        <taxon>Coccinellidae</taxon>
        <taxon>Scymninae</taxon>
        <taxon>Scymnini</taxon>
        <taxon>Cryptolaemus</taxon>
    </lineage>
</organism>
<reference evidence="1 2" key="1">
    <citation type="journal article" date="2021" name="BMC Biol.">
        <title>Horizontally acquired antibacterial genes associated with adaptive radiation of ladybird beetles.</title>
        <authorList>
            <person name="Li H.S."/>
            <person name="Tang X.F."/>
            <person name="Huang Y.H."/>
            <person name="Xu Z.Y."/>
            <person name="Chen M.L."/>
            <person name="Du X.Y."/>
            <person name="Qiu B.Y."/>
            <person name="Chen P.T."/>
            <person name="Zhang W."/>
            <person name="Slipinski A."/>
            <person name="Escalona H.E."/>
            <person name="Waterhouse R.M."/>
            <person name="Zwick A."/>
            <person name="Pang H."/>
        </authorList>
    </citation>
    <scope>NUCLEOTIDE SEQUENCE [LARGE SCALE GENOMIC DNA]</scope>
    <source>
        <strain evidence="1">SYSU2018</strain>
    </source>
</reference>
<comment type="caution">
    <text evidence="1">The sequence shown here is derived from an EMBL/GenBank/DDBJ whole genome shotgun (WGS) entry which is preliminary data.</text>
</comment>
<gene>
    <name evidence="1" type="ORF">HHI36_013413</name>
</gene>
<dbReference type="Proteomes" id="UP001516400">
    <property type="component" value="Unassembled WGS sequence"/>
</dbReference>
<evidence type="ECO:0000313" key="1">
    <source>
        <dbReference type="EMBL" id="KAL3278069.1"/>
    </source>
</evidence>
<protein>
    <submittedName>
        <fullName evidence="1">Uncharacterized protein</fullName>
    </submittedName>
</protein>
<proteinExistence type="predicted"/>
<evidence type="ECO:0000313" key="2">
    <source>
        <dbReference type="Proteomes" id="UP001516400"/>
    </source>
</evidence>